<keyword evidence="3" id="KW-0813">Transport</keyword>
<dbReference type="InterPro" id="IPR050840">
    <property type="entry name" value="Adaptor_Complx_Large_Subunit"/>
</dbReference>
<dbReference type="GO" id="GO:0012505">
    <property type="term" value="C:endomembrane system"/>
    <property type="evidence" value="ECO:0007669"/>
    <property type="project" value="UniProtKB-SubCell"/>
</dbReference>
<dbReference type="AlphaFoldDB" id="A0A6I8NUL8"/>
<feature type="region of interest" description="Disordered" evidence="6">
    <location>
        <begin position="167"/>
        <end position="195"/>
    </location>
</feature>
<keyword evidence="4" id="KW-0653">Protein transport</keyword>
<evidence type="ECO:0000256" key="2">
    <source>
        <dbReference type="ARBA" id="ARBA00006613"/>
    </source>
</evidence>
<keyword evidence="9" id="KW-1185">Reference proteome</keyword>
<sequence>AREREVIQKECAHIRAASRDGDTPRRHYQLAELLYVHRLGYPAHFGQMECLKPIASPRFTDKRVGYLGAVLLLDERRDAHLLIANSIKKDLCQGSPPVQGLAPCTLSAVGSAETCRDPAPEVERPLLRPAPYVRKKAVLAAVHVVRKAPELSEVFLPPCAQLLHERHHGGASAGADPPDLSDVRGPRFPRPPAPPADLLLPGGGLDWSCPSPTPPSSPRAPETGGAIAASDRKLGWGWLPLKLGFSALRMSTASGRSPRTRWRSIHRSYLLSAYREHSTVPCACFCC</sequence>
<dbReference type="Pfam" id="PF01602">
    <property type="entry name" value="Adaptin_N"/>
    <property type="match status" value="1"/>
</dbReference>
<proteinExistence type="inferred from homology"/>
<protein>
    <submittedName>
        <fullName evidence="8">Adaptor related protein complex 1 subunit gamma 2</fullName>
    </submittedName>
</protein>
<organism evidence="8 9">
    <name type="scientific">Ornithorhynchus anatinus</name>
    <name type="common">Duckbill platypus</name>
    <dbReference type="NCBI Taxonomy" id="9258"/>
    <lineage>
        <taxon>Eukaryota</taxon>
        <taxon>Metazoa</taxon>
        <taxon>Chordata</taxon>
        <taxon>Craniata</taxon>
        <taxon>Vertebrata</taxon>
        <taxon>Euteleostomi</taxon>
        <taxon>Mammalia</taxon>
        <taxon>Monotremata</taxon>
        <taxon>Ornithorhynchidae</taxon>
        <taxon>Ornithorhynchus</taxon>
    </lineage>
</organism>
<evidence type="ECO:0000313" key="9">
    <source>
        <dbReference type="Proteomes" id="UP000002279"/>
    </source>
</evidence>
<dbReference type="GO" id="GO:0016192">
    <property type="term" value="P:vesicle-mediated transport"/>
    <property type="evidence" value="ECO:0007669"/>
    <property type="project" value="InterPro"/>
</dbReference>
<dbReference type="Proteomes" id="UP000002279">
    <property type="component" value="Unplaced"/>
</dbReference>
<evidence type="ECO:0000256" key="6">
    <source>
        <dbReference type="SAM" id="MobiDB-lite"/>
    </source>
</evidence>
<accession>A0A6I8NUL8</accession>
<reference evidence="8" key="2">
    <citation type="submission" date="2025-09" db="UniProtKB">
        <authorList>
            <consortium name="Ensembl"/>
        </authorList>
    </citation>
    <scope>IDENTIFICATION</scope>
    <source>
        <strain evidence="8">Glennie</strain>
    </source>
</reference>
<evidence type="ECO:0000256" key="4">
    <source>
        <dbReference type="ARBA" id="ARBA00022927"/>
    </source>
</evidence>
<name>A0A6I8NUL8_ORNAN</name>
<dbReference type="InterPro" id="IPR016024">
    <property type="entry name" value="ARM-type_fold"/>
</dbReference>
<reference evidence="8" key="1">
    <citation type="submission" date="2025-08" db="UniProtKB">
        <authorList>
            <consortium name="Ensembl"/>
        </authorList>
    </citation>
    <scope>IDENTIFICATION</scope>
    <source>
        <strain evidence="8">Glennie</strain>
    </source>
</reference>
<dbReference type="InterPro" id="IPR002553">
    <property type="entry name" value="Clathrin/coatomer_adapt-like_N"/>
</dbReference>
<dbReference type="SUPFAM" id="SSF48371">
    <property type="entry name" value="ARM repeat"/>
    <property type="match status" value="1"/>
</dbReference>
<feature type="domain" description="Clathrin/coatomer adaptor adaptin-like N-terminal" evidence="7">
    <location>
        <begin position="3"/>
        <end position="169"/>
    </location>
</feature>
<evidence type="ECO:0000256" key="3">
    <source>
        <dbReference type="ARBA" id="ARBA00022448"/>
    </source>
</evidence>
<dbReference type="PANTHER" id="PTHR22780">
    <property type="entry name" value="ADAPTIN, ALPHA/GAMMA/EPSILON"/>
    <property type="match status" value="1"/>
</dbReference>
<dbReference type="Bgee" id="ENSOANG00000041193">
    <property type="expression patterns" value="Expressed in heart and 7 other cell types or tissues"/>
</dbReference>
<gene>
    <name evidence="8" type="primary">AP1G2</name>
</gene>
<evidence type="ECO:0000313" key="8">
    <source>
        <dbReference type="Ensembl" id="ENSOANP00000044218.1"/>
    </source>
</evidence>
<dbReference type="GO" id="GO:0030117">
    <property type="term" value="C:membrane coat"/>
    <property type="evidence" value="ECO:0007669"/>
    <property type="project" value="InterPro"/>
</dbReference>
<evidence type="ECO:0000259" key="7">
    <source>
        <dbReference type="Pfam" id="PF01602"/>
    </source>
</evidence>
<evidence type="ECO:0000256" key="1">
    <source>
        <dbReference type="ARBA" id="ARBA00004184"/>
    </source>
</evidence>
<keyword evidence="5" id="KW-0472">Membrane</keyword>
<dbReference type="GeneTree" id="ENSGT00950000182838"/>
<comment type="subcellular location">
    <subcellularLocation>
        <location evidence="1">Endomembrane system</location>
        <topology evidence="1">Peripheral membrane protein</topology>
    </subcellularLocation>
</comment>
<evidence type="ECO:0000256" key="5">
    <source>
        <dbReference type="ARBA" id="ARBA00023136"/>
    </source>
</evidence>
<comment type="similarity">
    <text evidence="2">Belongs to the adaptor complexes large subunit family.</text>
</comment>
<dbReference type="InterPro" id="IPR011989">
    <property type="entry name" value="ARM-like"/>
</dbReference>
<dbReference type="Ensembl" id="ENSOANT00000054305.1">
    <property type="protein sequence ID" value="ENSOANP00000044218.1"/>
    <property type="gene ID" value="ENSOANG00000041193.1"/>
</dbReference>
<dbReference type="Gene3D" id="1.25.10.10">
    <property type="entry name" value="Leucine-rich Repeat Variant"/>
    <property type="match status" value="1"/>
</dbReference>
<dbReference type="GO" id="GO:0006886">
    <property type="term" value="P:intracellular protein transport"/>
    <property type="evidence" value="ECO:0007669"/>
    <property type="project" value="InterPro"/>
</dbReference>